<keyword evidence="2" id="KW-1185">Reference proteome</keyword>
<dbReference type="Gene3D" id="3.90.210.10">
    <property type="entry name" value="Heat-Labile Enterotoxin, subunit A"/>
    <property type="match status" value="1"/>
</dbReference>
<evidence type="ECO:0000313" key="1">
    <source>
        <dbReference type="EMBL" id="MEE8659040.1"/>
    </source>
</evidence>
<proteinExistence type="predicted"/>
<dbReference type="Proteomes" id="UP001312908">
    <property type="component" value="Unassembled WGS sequence"/>
</dbReference>
<sequence>MKRQAFSGKSTRIIVCISIFVALLMAQARLARAVETPLVVYRLAGLPPAIMFEFGFEADGNDADLLRYAAGTPAPGQPTAYLGTLDSYEAALQAARRTLQFAPGFPVYIYAIRPTNNFYSVETSLQYARDHLPNPEAREQAADLLLATPGHMSGPHAAIFGGTDYECATCFSRSRHGGDRRVYG</sequence>
<name>A0ABU7U5Z9_9PROT</name>
<dbReference type="EMBL" id="JAWJZY010000003">
    <property type="protein sequence ID" value="MEE8659040.1"/>
    <property type="molecule type" value="Genomic_DNA"/>
</dbReference>
<reference evidence="1 2" key="1">
    <citation type="submission" date="2023-10" db="EMBL/GenBank/DDBJ databases">
        <title>Sorlinia euscelidii gen. nov., sp. nov., an acetic acid bacteria isolated from the gut of Euscelidius variegatus emitter.</title>
        <authorList>
            <person name="Michoud G."/>
            <person name="Marasco R."/>
            <person name="Seferji K."/>
            <person name="Gonella E."/>
            <person name="Garuglieri E."/>
            <person name="Alma A."/>
            <person name="Mapelli F."/>
            <person name="Borin S."/>
            <person name="Daffonchio D."/>
            <person name="Crotti E."/>
        </authorList>
    </citation>
    <scope>NUCLEOTIDE SEQUENCE [LARGE SCALE GENOMIC DNA]</scope>
    <source>
        <strain evidence="1 2">EV16P</strain>
    </source>
</reference>
<gene>
    <name evidence="1" type="ORF">DOFOFD_08450</name>
</gene>
<protein>
    <submittedName>
        <fullName evidence="1">Uncharacterized protein</fullName>
    </submittedName>
</protein>
<evidence type="ECO:0000313" key="2">
    <source>
        <dbReference type="Proteomes" id="UP001312908"/>
    </source>
</evidence>
<comment type="caution">
    <text evidence="1">The sequence shown here is derived from an EMBL/GenBank/DDBJ whole genome shotgun (WGS) entry which is preliminary data.</text>
</comment>
<dbReference type="RefSeq" id="WP_394819904.1">
    <property type="nucleotide sequence ID" value="NZ_JAWJZY010000003.1"/>
</dbReference>
<organism evidence="1 2">
    <name type="scientific">Sorlinia euscelidii</name>
    <dbReference type="NCBI Taxonomy" id="3081148"/>
    <lineage>
        <taxon>Bacteria</taxon>
        <taxon>Pseudomonadati</taxon>
        <taxon>Pseudomonadota</taxon>
        <taxon>Alphaproteobacteria</taxon>
        <taxon>Acetobacterales</taxon>
        <taxon>Acetobacteraceae</taxon>
        <taxon>Sorlinia</taxon>
    </lineage>
</organism>
<accession>A0ABU7U5Z9</accession>
<dbReference type="SUPFAM" id="SSF56399">
    <property type="entry name" value="ADP-ribosylation"/>
    <property type="match status" value="1"/>
</dbReference>